<dbReference type="AlphaFoldDB" id="A0A7S1YRM2"/>
<dbReference type="InterPro" id="IPR001509">
    <property type="entry name" value="Epimerase_deHydtase"/>
</dbReference>
<gene>
    <name evidence="2" type="ORF">DBRI1063_LOCUS3595</name>
</gene>
<reference evidence="2" key="1">
    <citation type="submission" date="2021-01" db="EMBL/GenBank/DDBJ databases">
        <authorList>
            <person name="Corre E."/>
            <person name="Pelletier E."/>
            <person name="Niang G."/>
            <person name="Scheremetjew M."/>
            <person name="Finn R."/>
            <person name="Kale V."/>
            <person name="Holt S."/>
            <person name="Cochrane G."/>
            <person name="Meng A."/>
            <person name="Brown T."/>
            <person name="Cohen L."/>
        </authorList>
    </citation>
    <scope>NUCLEOTIDE SEQUENCE</scope>
    <source>
        <strain evidence="2">Pop2</strain>
    </source>
</reference>
<dbReference type="EMBL" id="HBGN01005547">
    <property type="protein sequence ID" value="CAD9317187.1"/>
    <property type="molecule type" value="Transcribed_RNA"/>
</dbReference>
<evidence type="ECO:0000313" key="2">
    <source>
        <dbReference type="EMBL" id="CAD9317187.1"/>
    </source>
</evidence>
<feature type="domain" description="NAD-dependent epimerase/dehydratase" evidence="1">
    <location>
        <begin position="31"/>
        <end position="131"/>
    </location>
</feature>
<organism evidence="2">
    <name type="scientific">Ditylum brightwellii</name>
    <dbReference type="NCBI Taxonomy" id="49249"/>
    <lineage>
        <taxon>Eukaryota</taxon>
        <taxon>Sar</taxon>
        <taxon>Stramenopiles</taxon>
        <taxon>Ochrophyta</taxon>
        <taxon>Bacillariophyta</taxon>
        <taxon>Mediophyceae</taxon>
        <taxon>Lithodesmiophycidae</taxon>
        <taxon>Lithodesmiales</taxon>
        <taxon>Lithodesmiaceae</taxon>
        <taxon>Ditylum</taxon>
    </lineage>
</organism>
<dbReference type="Gene3D" id="3.40.50.720">
    <property type="entry name" value="NAD(P)-binding Rossmann-like Domain"/>
    <property type="match status" value="1"/>
</dbReference>
<accession>A0A7S1YRM2</accession>
<dbReference type="Pfam" id="PF01370">
    <property type="entry name" value="Epimerase"/>
    <property type="match status" value="1"/>
</dbReference>
<dbReference type="InterPro" id="IPR036291">
    <property type="entry name" value="NAD(P)-bd_dom_sf"/>
</dbReference>
<sequence>MANTSTQQKATSLSITDPTTALIRERGKEKILVLGGTGLLGGEICRQLNARDIDFVATSTNDRGSTVCLDLTEPTASEKIRSLCKTEHFTSIISTVGSIGTSDDEKVNSACGVAIIAAGNSKNVSRFVSIGNPDQVVTSQEILDR</sequence>
<protein>
    <recommendedName>
        <fullName evidence="1">NAD-dependent epimerase/dehydratase domain-containing protein</fullName>
    </recommendedName>
</protein>
<evidence type="ECO:0000259" key="1">
    <source>
        <dbReference type="Pfam" id="PF01370"/>
    </source>
</evidence>
<proteinExistence type="predicted"/>
<name>A0A7S1YRM2_9STRA</name>
<dbReference type="SUPFAM" id="SSF51735">
    <property type="entry name" value="NAD(P)-binding Rossmann-fold domains"/>
    <property type="match status" value="1"/>
</dbReference>